<dbReference type="FunFam" id="1.20.58.390:FF:000137">
    <property type="entry name" value="Predicted protein"/>
    <property type="match status" value="1"/>
</dbReference>
<dbReference type="eggNOG" id="KOG3643">
    <property type="taxonomic scope" value="Eukaryota"/>
</dbReference>
<dbReference type="CDD" id="cd18990">
    <property type="entry name" value="LGIC_ECD_GABAAR"/>
    <property type="match status" value="1"/>
</dbReference>
<comment type="subcellular location">
    <subcellularLocation>
        <location evidence="2">Cell membrane</location>
    </subcellularLocation>
    <subcellularLocation>
        <location evidence="1">Membrane</location>
        <topology evidence="1">Multi-pass membrane protein</topology>
    </subcellularLocation>
</comment>
<reference evidence="14 15" key="1">
    <citation type="journal article" date="2007" name="Science">
        <title>Sea anemone genome reveals ancestral eumetazoan gene repertoire and genomic organization.</title>
        <authorList>
            <person name="Putnam N.H."/>
            <person name="Srivastava M."/>
            <person name="Hellsten U."/>
            <person name="Dirks B."/>
            <person name="Chapman J."/>
            <person name="Salamov A."/>
            <person name="Terry A."/>
            <person name="Shapiro H."/>
            <person name="Lindquist E."/>
            <person name="Kapitonov V.V."/>
            <person name="Jurka J."/>
            <person name="Genikhovich G."/>
            <person name="Grigoriev I.V."/>
            <person name="Lucas S.M."/>
            <person name="Steele R.E."/>
            <person name="Finnerty J.R."/>
            <person name="Technau U."/>
            <person name="Martindale M.Q."/>
            <person name="Rokhsar D.S."/>
        </authorList>
    </citation>
    <scope>NUCLEOTIDE SEQUENCE [LARGE SCALE GENOMIC DNA]</scope>
    <source>
        <strain evidence="15">CH2 X CH6</strain>
    </source>
</reference>
<feature type="domain" description="Neurotransmitter-gated ion-channel ligand-binding" evidence="12">
    <location>
        <begin position="2"/>
        <end position="180"/>
    </location>
</feature>
<dbReference type="InterPro" id="IPR036734">
    <property type="entry name" value="Neur_chan_lig-bd_sf"/>
</dbReference>
<dbReference type="EMBL" id="DS469538">
    <property type="protein sequence ID" value="EDO45086.1"/>
    <property type="molecule type" value="Genomic_DNA"/>
</dbReference>
<accession>A7RTT4</accession>
<dbReference type="OMA" id="HMIDSEN"/>
<dbReference type="STRING" id="45351.A7RTT4"/>
<dbReference type="Pfam" id="PF02932">
    <property type="entry name" value="Neur_chan_memb"/>
    <property type="match status" value="1"/>
</dbReference>
<evidence type="ECO:0000256" key="7">
    <source>
        <dbReference type="ARBA" id="ARBA00022989"/>
    </source>
</evidence>
<evidence type="ECO:0000256" key="9">
    <source>
        <dbReference type="ARBA" id="ARBA00023136"/>
    </source>
</evidence>
<feature type="non-terminal residue" evidence="14">
    <location>
        <position position="259"/>
    </location>
</feature>
<dbReference type="Gene3D" id="1.20.58.390">
    <property type="entry name" value="Neurotransmitter-gated ion-channel transmembrane domain"/>
    <property type="match status" value="1"/>
</dbReference>
<name>A7RTT4_NEMVE</name>
<evidence type="ECO:0000256" key="8">
    <source>
        <dbReference type="ARBA" id="ARBA00023065"/>
    </source>
</evidence>
<keyword evidence="4" id="KW-1003">Cell membrane</keyword>
<evidence type="ECO:0000259" key="13">
    <source>
        <dbReference type="Pfam" id="PF02932"/>
    </source>
</evidence>
<dbReference type="PROSITE" id="PS00236">
    <property type="entry name" value="NEUROTR_ION_CHANNEL"/>
    <property type="match status" value="1"/>
</dbReference>
<dbReference type="SUPFAM" id="SSF90112">
    <property type="entry name" value="Neurotransmitter-gated ion-channel transmembrane pore"/>
    <property type="match status" value="1"/>
</dbReference>
<dbReference type="InterPro" id="IPR006028">
    <property type="entry name" value="GABAA/Glycine_rcpt"/>
</dbReference>
<dbReference type="GO" id="GO:1902476">
    <property type="term" value="P:chloride transmembrane transport"/>
    <property type="evidence" value="ECO:0000318"/>
    <property type="project" value="GO_Central"/>
</dbReference>
<dbReference type="InterPro" id="IPR018000">
    <property type="entry name" value="Neurotransmitter_ion_chnl_CS"/>
</dbReference>
<dbReference type="InterPro" id="IPR006202">
    <property type="entry name" value="Neur_chan_lig-bd"/>
</dbReference>
<dbReference type="Proteomes" id="UP000001593">
    <property type="component" value="Unassembled WGS sequence"/>
</dbReference>
<dbReference type="PRINTS" id="PR00252">
    <property type="entry name" value="NRIONCHANNEL"/>
</dbReference>
<keyword evidence="7 11" id="KW-1133">Transmembrane helix</keyword>
<keyword evidence="8 11" id="KW-0406">Ion transport</keyword>
<dbReference type="InterPro" id="IPR006029">
    <property type="entry name" value="Neurotrans-gated_channel_TM"/>
</dbReference>
<dbReference type="InParanoid" id="A7RTT4"/>
<dbReference type="GO" id="GO:0005231">
    <property type="term" value="F:excitatory extracellular ligand-gated monoatomic ion channel activity"/>
    <property type="evidence" value="ECO:0000318"/>
    <property type="project" value="GO_Central"/>
</dbReference>
<dbReference type="KEGG" id="nve:5517176"/>
<dbReference type="FunFam" id="2.70.170.10:FF:000045">
    <property type="entry name" value="Predicted protein"/>
    <property type="match status" value="1"/>
</dbReference>
<evidence type="ECO:0000313" key="15">
    <source>
        <dbReference type="Proteomes" id="UP000001593"/>
    </source>
</evidence>
<feature type="transmembrane region" description="Helical" evidence="11">
    <location>
        <begin position="208"/>
        <end position="227"/>
    </location>
</feature>
<evidence type="ECO:0000256" key="10">
    <source>
        <dbReference type="ARBA" id="ARBA00023303"/>
    </source>
</evidence>
<evidence type="ECO:0000256" key="3">
    <source>
        <dbReference type="ARBA" id="ARBA00022448"/>
    </source>
</evidence>
<dbReference type="CDD" id="cd19049">
    <property type="entry name" value="LGIC_TM_anion"/>
    <property type="match status" value="1"/>
</dbReference>
<dbReference type="GO" id="GO:0005886">
    <property type="term" value="C:plasma membrane"/>
    <property type="evidence" value="ECO:0007669"/>
    <property type="project" value="UniProtKB-SubCell"/>
</dbReference>
<dbReference type="InterPro" id="IPR006201">
    <property type="entry name" value="Neur_channel"/>
</dbReference>
<evidence type="ECO:0000313" key="14">
    <source>
        <dbReference type="EMBL" id="EDO45086.1"/>
    </source>
</evidence>
<keyword evidence="3 11" id="KW-0813">Transport</keyword>
<evidence type="ECO:0000256" key="4">
    <source>
        <dbReference type="ARBA" id="ARBA00022475"/>
    </source>
</evidence>
<feature type="transmembrane region" description="Helical" evidence="11">
    <location>
        <begin position="182"/>
        <end position="202"/>
    </location>
</feature>
<dbReference type="InterPro" id="IPR038050">
    <property type="entry name" value="Neuro_actylchol_rec"/>
</dbReference>
<dbReference type="HOGENOM" id="CLU_010920_3_1_1"/>
<organism evidence="14 15">
    <name type="scientific">Nematostella vectensis</name>
    <name type="common">Starlet sea anemone</name>
    <dbReference type="NCBI Taxonomy" id="45351"/>
    <lineage>
        <taxon>Eukaryota</taxon>
        <taxon>Metazoa</taxon>
        <taxon>Cnidaria</taxon>
        <taxon>Anthozoa</taxon>
        <taxon>Hexacorallia</taxon>
        <taxon>Actiniaria</taxon>
        <taxon>Edwardsiidae</taxon>
        <taxon>Nematostella</taxon>
    </lineage>
</organism>
<evidence type="ECO:0000259" key="12">
    <source>
        <dbReference type="Pfam" id="PF02931"/>
    </source>
</evidence>
<keyword evidence="5 11" id="KW-0812">Transmembrane</keyword>
<dbReference type="OrthoDB" id="203862at2759"/>
<evidence type="ECO:0000256" key="11">
    <source>
        <dbReference type="RuleBase" id="RU000687"/>
    </source>
</evidence>
<keyword evidence="10 11" id="KW-0407">Ion channel</keyword>
<dbReference type="SUPFAM" id="SSF63712">
    <property type="entry name" value="Nicotinic receptor ligand binding domain-like"/>
    <property type="match status" value="1"/>
</dbReference>
<dbReference type="InterPro" id="IPR036719">
    <property type="entry name" value="Neuro-gated_channel_TM_sf"/>
</dbReference>
<sequence>GRAVQVNISMAVQSFSQIKESNMEFEVFMYLRQEWNDPRLAHGYRALLSLAKDRVNDIWLPDTYFNNANEYEVYIVNQLSLIKPNGDIYYSGRNKVKGACQMDLFNFPLDVQRCSLVLESFAYTGRQIDFKWKEINPVVIFNKDLAEFDVTSYEISERNATYVAGVYKNLVVTFTFKRRMGFYFIQFYIPCIVMVTLSWISFWMDRYYIGERVSLGITTVLTIVFLLGSSNSTMPRVSYAKAIDWYLIGSFMFVFSTLV</sequence>
<gene>
    <name evidence="14" type="ORF">NEMVEDRAFT_v1g93322</name>
</gene>
<protein>
    <submittedName>
        <fullName evidence="14">Uncharacterized protein</fullName>
    </submittedName>
</protein>
<feature type="non-terminal residue" evidence="14">
    <location>
        <position position="1"/>
    </location>
</feature>
<keyword evidence="6" id="KW-0732">Signal</keyword>
<feature type="domain" description="Neurotransmitter-gated ion-channel transmembrane" evidence="13">
    <location>
        <begin position="188"/>
        <end position="259"/>
    </location>
</feature>
<keyword evidence="15" id="KW-1185">Reference proteome</keyword>
<comment type="caution">
    <text evidence="11">Lacks conserved residue(s) required for the propagation of feature annotation.</text>
</comment>
<dbReference type="Gene3D" id="2.70.170.10">
    <property type="entry name" value="Neurotransmitter-gated ion-channel ligand-binding domain"/>
    <property type="match status" value="1"/>
</dbReference>
<evidence type="ECO:0000256" key="1">
    <source>
        <dbReference type="ARBA" id="ARBA00004141"/>
    </source>
</evidence>
<keyword evidence="9 11" id="KW-0472">Membrane</keyword>
<comment type="similarity">
    <text evidence="11">Belongs to the ligand-gated ion channel (TC 1.A.9) family.</text>
</comment>
<dbReference type="PANTHER" id="PTHR18945">
    <property type="entry name" value="NEUROTRANSMITTER GATED ION CHANNEL"/>
    <property type="match status" value="1"/>
</dbReference>
<dbReference type="PRINTS" id="PR00253">
    <property type="entry name" value="GABAARECEPTR"/>
</dbReference>
<evidence type="ECO:0000256" key="2">
    <source>
        <dbReference type="ARBA" id="ARBA00004236"/>
    </source>
</evidence>
<proteinExistence type="inferred from homology"/>
<dbReference type="Pfam" id="PF02931">
    <property type="entry name" value="Neur_chan_LBD"/>
    <property type="match status" value="1"/>
</dbReference>
<dbReference type="GO" id="GO:0004888">
    <property type="term" value="F:transmembrane signaling receptor activity"/>
    <property type="evidence" value="ECO:0007669"/>
    <property type="project" value="InterPro"/>
</dbReference>
<dbReference type="PhylomeDB" id="A7RTT4"/>
<dbReference type="GO" id="GO:0098794">
    <property type="term" value="C:postsynapse"/>
    <property type="evidence" value="ECO:0007669"/>
    <property type="project" value="GOC"/>
</dbReference>
<evidence type="ECO:0000256" key="6">
    <source>
        <dbReference type="ARBA" id="ARBA00022729"/>
    </source>
</evidence>
<dbReference type="AlphaFoldDB" id="A7RTT4"/>
<evidence type="ECO:0000256" key="5">
    <source>
        <dbReference type="ARBA" id="ARBA00022692"/>
    </source>
</evidence>
<feature type="transmembrane region" description="Helical" evidence="11">
    <location>
        <begin position="239"/>
        <end position="258"/>
    </location>
</feature>